<reference evidence="2" key="1">
    <citation type="journal article" date="2004" name="Nature">
        <title>Genome duplication in the teleost fish Tetraodon nigroviridis reveals the early vertebrate proto-karyotype.</title>
        <authorList>
            <person name="Jaillon O."/>
            <person name="Aury J.-M."/>
            <person name="Brunet F."/>
            <person name="Petit J.-L."/>
            <person name="Stange-Thomann N."/>
            <person name="Mauceli E."/>
            <person name="Bouneau L."/>
            <person name="Fischer C."/>
            <person name="Ozouf-Costaz C."/>
            <person name="Bernot A."/>
            <person name="Nicaud S."/>
            <person name="Jaffe D."/>
            <person name="Fisher S."/>
            <person name="Lutfalla G."/>
            <person name="Dossat C."/>
            <person name="Segurens B."/>
            <person name="Dasilva C."/>
            <person name="Salanoubat M."/>
            <person name="Levy M."/>
            <person name="Boudet N."/>
            <person name="Castellano S."/>
            <person name="Anthouard V."/>
            <person name="Jubin C."/>
            <person name="Castelli V."/>
            <person name="Katinka M."/>
            <person name="Vacherie B."/>
            <person name="Biemont C."/>
            <person name="Skalli Z."/>
            <person name="Cattolico L."/>
            <person name="Poulain J."/>
            <person name="De Berardinis V."/>
            <person name="Cruaud C."/>
            <person name="Duprat S."/>
            <person name="Brottier P."/>
            <person name="Coutanceau J.-P."/>
            <person name="Gouzy J."/>
            <person name="Parra G."/>
            <person name="Lardier G."/>
            <person name="Chapple C."/>
            <person name="McKernan K.J."/>
            <person name="McEwan P."/>
            <person name="Bosak S."/>
            <person name="Kellis M."/>
            <person name="Volff J.-N."/>
            <person name="Guigo R."/>
            <person name="Zody M.C."/>
            <person name="Mesirov J."/>
            <person name="Lindblad-Toh K."/>
            <person name="Birren B."/>
            <person name="Nusbaum C."/>
            <person name="Kahn D."/>
            <person name="Robinson-Rechavi M."/>
            <person name="Laudet V."/>
            <person name="Schachter V."/>
            <person name="Quetier F."/>
            <person name="Saurin W."/>
            <person name="Scarpelli C."/>
            <person name="Wincker P."/>
            <person name="Lander E.S."/>
            <person name="Weissenbach J."/>
            <person name="Roest Crollius H."/>
        </authorList>
    </citation>
    <scope>NUCLEOTIDE SEQUENCE [LARGE SCALE GENOMIC DNA]</scope>
</reference>
<evidence type="ECO:0000313" key="2">
    <source>
        <dbReference type="Proteomes" id="UP000007303"/>
    </source>
</evidence>
<name>H3DAB0_TETNG</name>
<reference evidence="1" key="2">
    <citation type="submission" date="2025-08" db="UniProtKB">
        <authorList>
            <consortium name="Ensembl"/>
        </authorList>
    </citation>
    <scope>IDENTIFICATION</scope>
</reference>
<dbReference type="Gene3D" id="1.10.472.10">
    <property type="entry name" value="Cyclin-like"/>
    <property type="match status" value="2"/>
</dbReference>
<dbReference type="SUPFAM" id="SSF47954">
    <property type="entry name" value="Cyclin-like"/>
    <property type="match status" value="1"/>
</dbReference>
<organism evidence="1 2">
    <name type="scientific">Tetraodon nigroviridis</name>
    <name type="common">Spotted green pufferfish</name>
    <name type="synonym">Chelonodon nigroviridis</name>
    <dbReference type="NCBI Taxonomy" id="99883"/>
    <lineage>
        <taxon>Eukaryota</taxon>
        <taxon>Metazoa</taxon>
        <taxon>Chordata</taxon>
        <taxon>Craniata</taxon>
        <taxon>Vertebrata</taxon>
        <taxon>Euteleostomi</taxon>
        <taxon>Actinopterygii</taxon>
        <taxon>Neopterygii</taxon>
        <taxon>Teleostei</taxon>
        <taxon>Neoteleostei</taxon>
        <taxon>Acanthomorphata</taxon>
        <taxon>Eupercaria</taxon>
        <taxon>Tetraodontiformes</taxon>
        <taxon>Tetradontoidea</taxon>
        <taxon>Tetraodontidae</taxon>
        <taxon>Tetraodon</taxon>
    </lineage>
</organism>
<protein>
    <recommendedName>
        <fullName evidence="3">Cyclin N-terminal domain containing 1</fullName>
    </recommendedName>
</protein>
<evidence type="ECO:0008006" key="3">
    <source>
        <dbReference type="Google" id="ProtNLM"/>
    </source>
</evidence>
<dbReference type="GeneTree" id="ENSGT00440000033966"/>
<dbReference type="STRING" id="99883.ENSTNIP00000017451"/>
<keyword evidence="2" id="KW-1185">Reference proteome</keyword>
<dbReference type="GO" id="GO:0007131">
    <property type="term" value="P:reciprocal meiotic recombination"/>
    <property type="evidence" value="ECO:0007669"/>
    <property type="project" value="TreeGrafter"/>
</dbReference>
<sequence length="296" mass="33435">CNSDRPFQIQTVNMRFREASFDLLSDFLTYLNKINKLKLRNVRKYSGNFRDARLTEYVLLMTKELKLEAAAGYHAIEILQRFIVKHLSDQAQLLDSMQGPEDGVFAVLKEKFPILVFSCVQLSSKLSFLGCIIDNDTAVGFLHSVGHSVSKQALLESELMVLKGLEFRVNDPNPLTYVEVLLEVLGNNRPSVPVERLHELCHHVLQFVSLERNAIFESLLVSTTQRASPSEEQREKFVAVTEDYMLLGVGVIAVASFIHCFKRWGKIVEELSHITGISSRSISDFAHVTLKHIVGA</sequence>
<evidence type="ECO:0000313" key="1">
    <source>
        <dbReference type="Ensembl" id="ENSTNIP00000017451.1"/>
    </source>
</evidence>
<dbReference type="Ensembl" id="ENSTNIT00000017671.1">
    <property type="protein sequence ID" value="ENSTNIP00000017451.1"/>
    <property type="gene ID" value="ENSTNIG00000014433.1"/>
</dbReference>
<dbReference type="InterPro" id="IPR036915">
    <property type="entry name" value="Cyclin-like_sf"/>
</dbReference>
<proteinExistence type="predicted"/>
<accession>H3DAB0</accession>
<dbReference type="GO" id="GO:0035861">
    <property type="term" value="C:site of double-strand break"/>
    <property type="evidence" value="ECO:0007669"/>
    <property type="project" value="TreeGrafter"/>
</dbReference>
<dbReference type="PANTHER" id="PTHR21615">
    <property type="entry name" value="CYCLIN N-TERMINAL DOMAIN-CONTAINING PROTEIN 1"/>
    <property type="match status" value="1"/>
</dbReference>
<dbReference type="HOGENOM" id="CLU_072822_0_0_1"/>
<dbReference type="InParanoid" id="H3DAB0"/>
<reference evidence="1" key="3">
    <citation type="submission" date="2025-09" db="UniProtKB">
        <authorList>
            <consortium name="Ensembl"/>
        </authorList>
    </citation>
    <scope>IDENTIFICATION</scope>
</reference>
<dbReference type="PANTHER" id="PTHR21615:SF2">
    <property type="entry name" value="CYCLIN N-TERMINAL DOMAIN-CONTAINING PROTEIN 1"/>
    <property type="match status" value="1"/>
</dbReference>
<dbReference type="OMA" id="CFKETRI"/>
<dbReference type="AlphaFoldDB" id="H3DAB0"/>
<dbReference type="Proteomes" id="UP000007303">
    <property type="component" value="Unassembled WGS sequence"/>
</dbReference>